<dbReference type="InterPro" id="IPR008912">
    <property type="entry name" value="Uncharacterised_CoxE"/>
</dbReference>
<evidence type="ECO:0000313" key="2">
    <source>
        <dbReference type="Proteomes" id="UP000294257"/>
    </source>
</evidence>
<reference evidence="1 2" key="1">
    <citation type="submission" date="2019-02" db="EMBL/GenBank/DDBJ databases">
        <title>Genomic Encyclopedia of Type Strains, Phase IV (KMG-IV): sequencing the most valuable type-strain genomes for metagenomic binning, comparative biology and taxonomic classification.</title>
        <authorList>
            <person name="Goeker M."/>
        </authorList>
    </citation>
    <scope>NUCLEOTIDE SEQUENCE [LARGE SCALE GENOMIC DNA]</scope>
    <source>
        <strain evidence="1 2">DSM 101727</strain>
    </source>
</reference>
<dbReference type="Proteomes" id="UP000294257">
    <property type="component" value="Unassembled WGS sequence"/>
</dbReference>
<accession>A0A4Q7KKN6</accession>
<dbReference type="OrthoDB" id="5174525at2"/>
<proteinExistence type="predicted"/>
<dbReference type="PIRSF" id="PIRSF010256">
    <property type="entry name" value="CoxE_vWa"/>
    <property type="match status" value="1"/>
</dbReference>
<dbReference type="InterPro" id="IPR036465">
    <property type="entry name" value="vWFA_dom_sf"/>
</dbReference>
<dbReference type="PANTHER" id="PTHR39338:SF5">
    <property type="entry name" value="BLR6139 PROTEIN"/>
    <property type="match status" value="1"/>
</dbReference>
<organism evidence="1 2">
    <name type="scientific">Herbihabitans rhizosphaerae</name>
    <dbReference type="NCBI Taxonomy" id="1872711"/>
    <lineage>
        <taxon>Bacteria</taxon>
        <taxon>Bacillati</taxon>
        <taxon>Actinomycetota</taxon>
        <taxon>Actinomycetes</taxon>
        <taxon>Pseudonocardiales</taxon>
        <taxon>Pseudonocardiaceae</taxon>
        <taxon>Herbihabitans</taxon>
    </lineage>
</organism>
<dbReference type="PANTHER" id="PTHR39338">
    <property type="entry name" value="BLL5662 PROTEIN-RELATED"/>
    <property type="match status" value="1"/>
</dbReference>
<dbReference type="SUPFAM" id="SSF53300">
    <property type="entry name" value="vWA-like"/>
    <property type="match status" value="1"/>
</dbReference>
<protein>
    <recommendedName>
        <fullName evidence="3">VWA domain containing CoxE-like protein</fullName>
    </recommendedName>
</protein>
<dbReference type="EMBL" id="SGWQ01000008">
    <property type="protein sequence ID" value="RZS34845.1"/>
    <property type="molecule type" value="Genomic_DNA"/>
</dbReference>
<dbReference type="RefSeq" id="WP_130346283.1">
    <property type="nucleotide sequence ID" value="NZ_SGWQ01000008.1"/>
</dbReference>
<evidence type="ECO:0008006" key="3">
    <source>
        <dbReference type="Google" id="ProtNLM"/>
    </source>
</evidence>
<sequence>MSIVDRHVAFLGALRSAGLPVSLAEGLDAARAATAVDLGDRDAVRTAYAATVVKRQAHRPVFDTLFDLWFPSTLGEGSATTGGERPNVEVTGGRGSTPEVAALRAELAQALLDGDPAALRRLARAAMNGLGRLPGGGGGAVWSPRTALDTLNASTLTAGIIRTAAPEDALAEQVLRRSVRDRISAFERLVHDDARRRVAEERGPEDAARHTVRPPVDQVDFLSASTADLSALRREVYPLSRRLATRMSRRRGRRGALDFRRTIRASLSTGGVPVDTRHRPRRPHKPELVVLCDISSSVSSFARFTLLLVYALASQFAKVRTFAFVDRPIEVTDYFARAGDVRDAFTAMEADGVRFAGGGTNYGRVFTELLDHHSDAITSNTALLVLGDARVNYLSPEREALTRLAEKARHAYWLNPEPTDRWGSGDSAAHFYAEIVDMFECRNLVQLSRFVEQLA</sequence>
<evidence type="ECO:0000313" key="1">
    <source>
        <dbReference type="EMBL" id="RZS34845.1"/>
    </source>
</evidence>
<dbReference type="Pfam" id="PF05762">
    <property type="entry name" value="VWA_CoxE"/>
    <property type="match status" value="1"/>
</dbReference>
<gene>
    <name evidence="1" type="ORF">EV193_108195</name>
</gene>
<keyword evidence="2" id="KW-1185">Reference proteome</keyword>
<dbReference type="AlphaFoldDB" id="A0A4Q7KKN6"/>
<dbReference type="InterPro" id="IPR011195">
    <property type="entry name" value="UCP010256"/>
</dbReference>
<name>A0A4Q7KKN6_9PSEU</name>
<comment type="caution">
    <text evidence="1">The sequence shown here is derived from an EMBL/GenBank/DDBJ whole genome shotgun (WGS) entry which is preliminary data.</text>
</comment>